<accession>A0A1S3KGF4</accession>
<dbReference type="STRING" id="7574.A0A1S3KGF4"/>
<dbReference type="GeneID" id="106181632"/>
<keyword evidence="2" id="KW-1185">Reference proteome</keyword>
<dbReference type="SUPFAM" id="SSF55166">
    <property type="entry name" value="Hedgehog/DD-peptidase"/>
    <property type="match status" value="1"/>
</dbReference>
<name>A0A1S3KGF4_LINAN</name>
<organism evidence="2 3">
    <name type="scientific">Lingula anatina</name>
    <name type="common">Brachiopod</name>
    <name type="synonym">Lingula unguis</name>
    <dbReference type="NCBI Taxonomy" id="7574"/>
    <lineage>
        <taxon>Eukaryota</taxon>
        <taxon>Metazoa</taxon>
        <taxon>Spiralia</taxon>
        <taxon>Lophotrochozoa</taxon>
        <taxon>Brachiopoda</taxon>
        <taxon>Linguliformea</taxon>
        <taxon>Lingulata</taxon>
        <taxon>Lingulida</taxon>
        <taxon>Linguloidea</taxon>
        <taxon>Lingulidae</taxon>
        <taxon>Lingula</taxon>
    </lineage>
</organism>
<dbReference type="KEGG" id="lak:106181632"/>
<evidence type="ECO:0000313" key="2">
    <source>
        <dbReference type="Proteomes" id="UP000085678"/>
    </source>
</evidence>
<feature type="chain" id="PRO_5010335508" evidence="1">
    <location>
        <begin position="19"/>
        <end position="238"/>
    </location>
</feature>
<dbReference type="AlphaFoldDB" id="A0A1S3KGF4"/>
<feature type="signal peptide" evidence="1">
    <location>
        <begin position="1"/>
        <end position="18"/>
    </location>
</feature>
<dbReference type="Proteomes" id="UP000085678">
    <property type="component" value="Unplaced"/>
</dbReference>
<keyword evidence="1" id="KW-0732">Signal</keyword>
<sequence>MLFVFGVLAIVSLHESAALSDSVCHGYRAGATCQVDALFCSGWYVRGKCSGAYNRKCCVPGYGDRRCTSQGGTCKFAFNSCSGYFKTGLCAGPTSRRCCTSSSSSSSSSGIGKGKVDYQGYAVSDADVRRKLQAIANLYGKRVYLFSGDRPHQSNSRSHHYFGRAADFWIEGEGSGRAIFNRLRSSGILARDYQVIWHGRDTCTGGEHIHIGHYGDNRRTCWVIEGTSHANKCSYNCQ</sequence>
<reference evidence="3" key="1">
    <citation type="submission" date="2025-08" db="UniProtKB">
        <authorList>
            <consortium name="RefSeq"/>
        </authorList>
    </citation>
    <scope>IDENTIFICATION</scope>
    <source>
        <tissue evidence="3">Gonads</tissue>
    </source>
</reference>
<evidence type="ECO:0000313" key="3">
    <source>
        <dbReference type="RefSeq" id="XP_013421539.1"/>
    </source>
</evidence>
<dbReference type="RefSeq" id="XP_013421539.1">
    <property type="nucleotide sequence ID" value="XM_013566085.1"/>
</dbReference>
<gene>
    <name evidence="3" type="primary">LOC106181632</name>
</gene>
<dbReference type="InterPro" id="IPR009045">
    <property type="entry name" value="Zn_M74/Hedgehog-like"/>
</dbReference>
<proteinExistence type="predicted"/>
<evidence type="ECO:0000256" key="1">
    <source>
        <dbReference type="SAM" id="SignalP"/>
    </source>
</evidence>
<protein>
    <submittedName>
        <fullName evidence="3">Lysozyme 1</fullName>
    </submittedName>
</protein>
<dbReference type="InParanoid" id="A0A1S3KGF4"/>
<dbReference type="OrthoDB" id="5911921at2759"/>